<evidence type="ECO:0000313" key="2">
    <source>
        <dbReference type="WBParaSite" id="PDA_v2.g3468.t1"/>
    </source>
</evidence>
<dbReference type="Proteomes" id="UP000887578">
    <property type="component" value="Unplaced"/>
</dbReference>
<keyword evidence="1" id="KW-1185">Reference proteome</keyword>
<name>A0A914QJ11_9BILA</name>
<sequence length="129" mass="14848">MKRNFKENDNMTIVGYSWFRDINDSTTLHNAQHSSISFLSIGDCEHKEYDFLICVGGDINEDEDDIQYQFNDASPLITQINGTYMLTGMVVRPSTTNNNNTRSLQATATFLPMWCGWIRYITKEEVTCQ</sequence>
<dbReference type="WBParaSite" id="PDA_v2.g3468.t1">
    <property type="protein sequence ID" value="PDA_v2.g3468.t1"/>
    <property type="gene ID" value="PDA_v2.g3468"/>
</dbReference>
<protein>
    <submittedName>
        <fullName evidence="2">Uncharacterized protein</fullName>
    </submittedName>
</protein>
<accession>A0A914QJ11</accession>
<dbReference type="AlphaFoldDB" id="A0A914QJ11"/>
<evidence type="ECO:0000313" key="1">
    <source>
        <dbReference type="Proteomes" id="UP000887578"/>
    </source>
</evidence>
<proteinExistence type="predicted"/>
<organism evidence="1 2">
    <name type="scientific">Panagrolaimus davidi</name>
    <dbReference type="NCBI Taxonomy" id="227884"/>
    <lineage>
        <taxon>Eukaryota</taxon>
        <taxon>Metazoa</taxon>
        <taxon>Ecdysozoa</taxon>
        <taxon>Nematoda</taxon>
        <taxon>Chromadorea</taxon>
        <taxon>Rhabditida</taxon>
        <taxon>Tylenchina</taxon>
        <taxon>Panagrolaimomorpha</taxon>
        <taxon>Panagrolaimoidea</taxon>
        <taxon>Panagrolaimidae</taxon>
        <taxon>Panagrolaimus</taxon>
    </lineage>
</organism>
<reference evidence="2" key="1">
    <citation type="submission" date="2022-11" db="UniProtKB">
        <authorList>
            <consortium name="WormBaseParasite"/>
        </authorList>
    </citation>
    <scope>IDENTIFICATION</scope>
</reference>